<keyword evidence="3" id="KW-1185">Reference proteome</keyword>
<dbReference type="Proteomes" id="UP001488805">
    <property type="component" value="Unassembled WGS sequence"/>
</dbReference>
<dbReference type="AlphaFoldDB" id="A0AAW1G5R2"/>
<dbReference type="PANTHER" id="PTHR46888:SF1">
    <property type="entry name" value="RIBONUCLEASE H"/>
    <property type="match status" value="1"/>
</dbReference>
<feature type="region of interest" description="Disordered" evidence="1">
    <location>
        <begin position="117"/>
        <end position="153"/>
    </location>
</feature>
<reference evidence="2 3" key="1">
    <citation type="journal article" date="2024" name="Genome Biol. Evol.">
        <title>Chromosome-level genome assembly of the viviparous eelpout Zoarces viviparus.</title>
        <authorList>
            <person name="Fuhrmann N."/>
            <person name="Brasseur M.V."/>
            <person name="Bakowski C.E."/>
            <person name="Podsiadlowski L."/>
            <person name="Prost S."/>
            <person name="Krehenwinkel H."/>
            <person name="Mayer C."/>
        </authorList>
    </citation>
    <scope>NUCLEOTIDE SEQUENCE [LARGE SCALE GENOMIC DNA]</scope>
    <source>
        <strain evidence="2">NO-MEL_2022_Ind0_liver</strain>
    </source>
</reference>
<gene>
    <name evidence="2" type="ORF">VZT92_002073</name>
</gene>
<dbReference type="InterPro" id="IPR021109">
    <property type="entry name" value="Peptidase_aspartic_dom_sf"/>
</dbReference>
<evidence type="ECO:0000313" key="2">
    <source>
        <dbReference type="EMBL" id="KAK9542078.1"/>
    </source>
</evidence>
<dbReference type="EMBL" id="JBCEZU010000002">
    <property type="protein sequence ID" value="KAK9542078.1"/>
    <property type="molecule type" value="Genomic_DNA"/>
</dbReference>
<organism evidence="2 3">
    <name type="scientific">Zoarces viviparus</name>
    <name type="common">Viviparous eelpout</name>
    <name type="synonym">Blennius viviparus</name>
    <dbReference type="NCBI Taxonomy" id="48416"/>
    <lineage>
        <taxon>Eukaryota</taxon>
        <taxon>Metazoa</taxon>
        <taxon>Chordata</taxon>
        <taxon>Craniata</taxon>
        <taxon>Vertebrata</taxon>
        <taxon>Euteleostomi</taxon>
        <taxon>Actinopterygii</taxon>
        <taxon>Neopterygii</taxon>
        <taxon>Teleostei</taxon>
        <taxon>Neoteleostei</taxon>
        <taxon>Acanthomorphata</taxon>
        <taxon>Eupercaria</taxon>
        <taxon>Perciformes</taxon>
        <taxon>Cottioidei</taxon>
        <taxon>Zoarcales</taxon>
        <taxon>Zoarcidae</taxon>
        <taxon>Zoarcinae</taxon>
        <taxon>Zoarces</taxon>
    </lineage>
</organism>
<accession>A0AAW1G5R2</accession>
<dbReference type="Gene3D" id="2.40.70.10">
    <property type="entry name" value="Acid Proteases"/>
    <property type="match status" value="1"/>
</dbReference>
<evidence type="ECO:0008006" key="4">
    <source>
        <dbReference type="Google" id="ProtNLM"/>
    </source>
</evidence>
<evidence type="ECO:0000313" key="3">
    <source>
        <dbReference type="Proteomes" id="UP001488805"/>
    </source>
</evidence>
<comment type="caution">
    <text evidence="2">The sequence shown here is derived from an EMBL/GenBank/DDBJ whole genome shotgun (WGS) entry which is preliminary data.</text>
</comment>
<dbReference type="SUPFAM" id="SSF50630">
    <property type="entry name" value="Acid proteases"/>
    <property type="match status" value="1"/>
</dbReference>
<protein>
    <recommendedName>
        <fullName evidence="4">Peptidase A2 domain-containing protein</fullName>
    </recommendedName>
</protein>
<evidence type="ECO:0000256" key="1">
    <source>
        <dbReference type="SAM" id="MobiDB-lite"/>
    </source>
</evidence>
<sequence length="283" mass="30771">MPTADSSGGRPCHLLASCWVQETSPAHMIPVKVDGRDAEALVDSGSVVSLVQPHLLEPSRPGEMVPVSCVHGDTKEYPTAVIKLTTVKGSCQLKVGVVPSLPDPVLVGQDCPLYYRLRQDNQRSPPRTKSGCKSKSREKKPTPISSSHQDTPKVVCAALEQRRDNPRSNTEETLDNLVFAFPLGPGTDGEEDEASLLPSLKGQFGTAQMEDPNLLPARSNVMEIEGKLAPGVGKLTYPCFTIKNKLLYYTKKTEGQRRDLLVVPKQYVSTVLHLALLAFCSTP</sequence>
<name>A0AAW1G5R2_ZOAVI</name>
<proteinExistence type="predicted"/>
<dbReference type="PANTHER" id="PTHR46888">
    <property type="entry name" value="ZINC KNUCKLE DOMAINCONTAINING PROTEIN-RELATED"/>
    <property type="match status" value="1"/>
</dbReference>